<dbReference type="Gene3D" id="1.25.40.90">
    <property type="match status" value="1"/>
</dbReference>
<keyword evidence="4" id="KW-1185">Reference proteome</keyword>
<dbReference type="Pfam" id="PF01417">
    <property type="entry name" value="ENTH"/>
    <property type="match status" value="1"/>
</dbReference>
<protein>
    <recommendedName>
        <fullName evidence="2">ENTH domain-containing protein</fullName>
    </recommendedName>
</protein>
<sequence>INSAKPKSEVESRMFEALSHKNWGASSTLLNQIARDTHDYDSYPAVSKLLWESLEGRPAAWRVVFKGLTLLEHLVKNGSERIVEDARHRDHKLRSLGSFNYYEGSVDRGLGVREKSKQVLEMLGDNERIREEREKARTLREKFGGGGIGSNSSGGGGYGGNGGGGGG</sequence>
<proteinExistence type="predicted"/>
<evidence type="ECO:0000313" key="4">
    <source>
        <dbReference type="Proteomes" id="UP001165060"/>
    </source>
</evidence>
<reference evidence="3 4" key="1">
    <citation type="journal article" date="2023" name="Commun. Biol.">
        <title>Genome analysis of Parmales, the sister group of diatoms, reveals the evolutionary specialization of diatoms from phago-mixotrophs to photoautotrophs.</title>
        <authorList>
            <person name="Ban H."/>
            <person name="Sato S."/>
            <person name="Yoshikawa S."/>
            <person name="Yamada K."/>
            <person name="Nakamura Y."/>
            <person name="Ichinomiya M."/>
            <person name="Sato N."/>
            <person name="Blanc-Mathieu R."/>
            <person name="Endo H."/>
            <person name="Kuwata A."/>
            <person name="Ogata H."/>
        </authorList>
    </citation>
    <scope>NUCLEOTIDE SEQUENCE [LARGE SCALE GENOMIC DNA]</scope>
</reference>
<dbReference type="EMBL" id="BRYB01000852">
    <property type="protein sequence ID" value="GMI39018.1"/>
    <property type="molecule type" value="Genomic_DNA"/>
</dbReference>
<evidence type="ECO:0000313" key="3">
    <source>
        <dbReference type="EMBL" id="GMI39018.1"/>
    </source>
</evidence>
<feature type="domain" description="ENTH" evidence="2">
    <location>
        <begin position="2"/>
        <end position="133"/>
    </location>
</feature>
<accession>A0ABQ6N3T8</accession>
<dbReference type="PANTHER" id="PTHR12276">
    <property type="entry name" value="EPSIN/ENT-RELATED"/>
    <property type="match status" value="1"/>
</dbReference>
<dbReference type="PROSITE" id="PS50942">
    <property type="entry name" value="ENTH"/>
    <property type="match status" value="1"/>
</dbReference>
<dbReference type="CDD" id="cd03571">
    <property type="entry name" value="ENTH"/>
    <property type="match status" value="1"/>
</dbReference>
<evidence type="ECO:0000256" key="1">
    <source>
        <dbReference type="SAM" id="MobiDB-lite"/>
    </source>
</evidence>
<comment type="caution">
    <text evidence="3">The sequence shown here is derived from an EMBL/GenBank/DDBJ whole genome shotgun (WGS) entry which is preliminary data.</text>
</comment>
<dbReference type="SUPFAM" id="SSF48464">
    <property type="entry name" value="ENTH/VHS domain"/>
    <property type="match status" value="1"/>
</dbReference>
<feature type="region of interest" description="Disordered" evidence="1">
    <location>
        <begin position="140"/>
        <end position="167"/>
    </location>
</feature>
<feature type="compositionally biased region" description="Gly residues" evidence="1">
    <location>
        <begin position="144"/>
        <end position="167"/>
    </location>
</feature>
<dbReference type="Proteomes" id="UP001165060">
    <property type="component" value="Unassembled WGS sequence"/>
</dbReference>
<dbReference type="PANTHER" id="PTHR12276:SF45">
    <property type="entry name" value="CLATHRIN INTERACTOR 1"/>
    <property type="match status" value="1"/>
</dbReference>
<dbReference type="InterPro" id="IPR013809">
    <property type="entry name" value="ENTH"/>
</dbReference>
<gene>
    <name evidence="3" type="ORF">TeGR_g8802</name>
</gene>
<dbReference type="InterPro" id="IPR008942">
    <property type="entry name" value="ENTH_VHS"/>
</dbReference>
<feature type="non-terminal residue" evidence="3">
    <location>
        <position position="167"/>
    </location>
</feature>
<evidence type="ECO:0000259" key="2">
    <source>
        <dbReference type="PROSITE" id="PS50942"/>
    </source>
</evidence>
<dbReference type="SMART" id="SM00273">
    <property type="entry name" value="ENTH"/>
    <property type="match status" value="1"/>
</dbReference>
<organism evidence="3 4">
    <name type="scientific">Tetraparma gracilis</name>
    <dbReference type="NCBI Taxonomy" id="2962635"/>
    <lineage>
        <taxon>Eukaryota</taxon>
        <taxon>Sar</taxon>
        <taxon>Stramenopiles</taxon>
        <taxon>Ochrophyta</taxon>
        <taxon>Bolidophyceae</taxon>
        <taxon>Parmales</taxon>
        <taxon>Triparmaceae</taxon>
        <taxon>Tetraparma</taxon>
    </lineage>
</organism>
<feature type="non-terminal residue" evidence="3">
    <location>
        <position position="1"/>
    </location>
</feature>
<name>A0ABQ6N3T8_9STRA</name>